<dbReference type="EMBL" id="FOVG01000003">
    <property type="protein sequence ID" value="SFO05979.1"/>
    <property type="molecule type" value="Genomic_DNA"/>
</dbReference>
<name>A0A1I5E365_9GAMM</name>
<organism evidence="1 2">
    <name type="scientific">Candidatus Pantoea varia</name>
    <dbReference type="NCBI Taxonomy" id="1881036"/>
    <lineage>
        <taxon>Bacteria</taxon>
        <taxon>Pseudomonadati</taxon>
        <taxon>Pseudomonadota</taxon>
        <taxon>Gammaproteobacteria</taxon>
        <taxon>Enterobacterales</taxon>
        <taxon>Erwiniaceae</taxon>
        <taxon>Pantoea</taxon>
    </lineage>
</organism>
<protein>
    <submittedName>
        <fullName evidence="1">Uncharacterized protein</fullName>
    </submittedName>
</protein>
<proteinExistence type="predicted"/>
<evidence type="ECO:0000313" key="2">
    <source>
        <dbReference type="Proteomes" id="UP000198968"/>
    </source>
</evidence>
<evidence type="ECO:0000313" key="1">
    <source>
        <dbReference type="EMBL" id="SFO05979.1"/>
    </source>
</evidence>
<keyword evidence="2" id="KW-1185">Reference proteome</keyword>
<reference evidence="2" key="1">
    <citation type="submission" date="2016-10" db="EMBL/GenBank/DDBJ databases">
        <authorList>
            <person name="Varghese N."/>
            <person name="Submissions S."/>
        </authorList>
    </citation>
    <scope>NUCLEOTIDE SEQUENCE [LARGE SCALE GENOMIC DNA]</scope>
    <source>
        <strain evidence="2">OV426</strain>
    </source>
</reference>
<dbReference type="AlphaFoldDB" id="A0A1I5E365"/>
<dbReference type="Proteomes" id="UP000198968">
    <property type="component" value="Unassembled WGS sequence"/>
</dbReference>
<accession>A0A1I5E365</accession>
<gene>
    <name evidence="1" type="ORF">SAMN05428971_2750</name>
</gene>
<sequence length="55" mass="6548">MLRANSGRWRLKSTIKMRHINSHRKEILVSKNHLYADICILALSLCIHMKQLYNQ</sequence>